<organism evidence="6 7">
    <name type="scientific">Streptomyces qinglanensis</name>
    <dbReference type="NCBI Taxonomy" id="943816"/>
    <lineage>
        <taxon>Bacteria</taxon>
        <taxon>Bacillati</taxon>
        <taxon>Actinomycetota</taxon>
        <taxon>Actinomycetes</taxon>
        <taxon>Kitasatosporales</taxon>
        <taxon>Streptomycetaceae</taxon>
        <taxon>Streptomyces</taxon>
    </lineage>
</organism>
<reference evidence="7" key="1">
    <citation type="submission" date="2016-10" db="EMBL/GenBank/DDBJ databases">
        <authorList>
            <person name="Varghese N."/>
            <person name="Submissions S."/>
        </authorList>
    </citation>
    <scope>NUCLEOTIDE SEQUENCE [LARGE SCALE GENOMIC DNA]</scope>
    <source>
        <strain evidence="7">CGMCC 4.6825</strain>
    </source>
</reference>
<evidence type="ECO:0000313" key="7">
    <source>
        <dbReference type="Proteomes" id="UP000182841"/>
    </source>
</evidence>
<dbReference type="InterPro" id="IPR033891">
    <property type="entry name" value="TTC38"/>
</dbReference>
<dbReference type="EMBL" id="FOGO01000001">
    <property type="protein sequence ID" value="SER33131.1"/>
    <property type="molecule type" value="Genomic_DNA"/>
</dbReference>
<dbReference type="PANTHER" id="PTHR16263:SF4">
    <property type="entry name" value="TETRATRICOPEPTIDE REPEAT PROTEIN 38"/>
    <property type="match status" value="1"/>
</dbReference>
<dbReference type="STRING" id="943816.AN217_10755"/>
<feature type="region of interest" description="Disordered" evidence="5">
    <location>
        <begin position="1"/>
        <end position="40"/>
    </location>
</feature>
<dbReference type="AlphaFoldDB" id="A0A1H9NBD4"/>
<dbReference type="CDD" id="cd05804">
    <property type="entry name" value="StaR_like"/>
    <property type="match status" value="1"/>
</dbReference>
<sequence length="525" mass="55994">MSAHARASADTSVAGAGGFAAGSGRPSGRRDRHGLELSGLGSGEAGEAAATWYESAVDSLLFFRGDVAESVAELRRVAPDAPLGQAFAAYLGLLGTEESQAAAARQEFARFRAAADDGACTAREQAHLTAAAAWLDGDIARAGAVLREIAVAWPRDALALAVGHQIDFFTGNAAALRDRIAGALTAWDEEDPHYGPLLGMLGFGLEESGHYARAEETARAAVERQPGDVWGIHAVVHTLEMQGRFAEGLRFLDARRREWGDDNMMAVHNWWHYALYALEAGDTHRVLEIYDAALDPAVTSGLALELLDASSLLWRFHLGGDDDRAAVGDRWAPLADAWAARRDGPHYAFNDTHAVMACLGAGRVREAEALLADREEWATHPHPGVTNHTMTAEIGLPVCRALVAFTQERYEDAVDLLFPLRGRFATFGGSHAQRDAVQRTLLEAALRAGRLDLARTLLSERLALRPTSPYNWLGQARLADAVGRSALAATARERAAALAAPGRRSAQDDGPAAAAESAAPGAEAR</sequence>
<evidence type="ECO:0000256" key="4">
    <source>
        <dbReference type="ARBA" id="ARBA00022803"/>
    </source>
</evidence>
<name>A0A1H9NBD4_9ACTN</name>
<dbReference type="SUPFAM" id="SSF48452">
    <property type="entry name" value="TPR-like"/>
    <property type="match status" value="1"/>
</dbReference>
<gene>
    <name evidence="6" type="ORF">SAMN05421870_101247</name>
</gene>
<keyword evidence="4" id="KW-0802">TPR repeat</keyword>
<proteinExistence type="inferred from homology"/>
<accession>A0A1H9NBD4</accession>
<evidence type="ECO:0000256" key="2">
    <source>
        <dbReference type="ARBA" id="ARBA00019992"/>
    </source>
</evidence>
<dbReference type="Gene3D" id="1.25.40.10">
    <property type="entry name" value="Tetratricopeptide repeat domain"/>
    <property type="match status" value="1"/>
</dbReference>
<feature type="region of interest" description="Disordered" evidence="5">
    <location>
        <begin position="498"/>
        <end position="525"/>
    </location>
</feature>
<protein>
    <recommendedName>
        <fullName evidence="2">Tetratricopeptide repeat protein 38</fullName>
    </recommendedName>
</protein>
<evidence type="ECO:0000256" key="1">
    <source>
        <dbReference type="ARBA" id="ARBA00005857"/>
    </source>
</evidence>
<dbReference type="InterPro" id="IPR011990">
    <property type="entry name" value="TPR-like_helical_dom_sf"/>
</dbReference>
<keyword evidence="3" id="KW-0677">Repeat</keyword>
<dbReference type="Proteomes" id="UP000182841">
    <property type="component" value="Unassembled WGS sequence"/>
</dbReference>
<dbReference type="PANTHER" id="PTHR16263">
    <property type="entry name" value="TETRATRICOPEPTIDE REPEAT PROTEIN 38"/>
    <property type="match status" value="1"/>
</dbReference>
<comment type="similarity">
    <text evidence="1">Belongs to the TTC38 family.</text>
</comment>
<evidence type="ECO:0000256" key="3">
    <source>
        <dbReference type="ARBA" id="ARBA00022737"/>
    </source>
</evidence>
<evidence type="ECO:0000313" key="6">
    <source>
        <dbReference type="EMBL" id="SER33131.1"/>
    </source>
</evidence>
<evidence type="ECO:0000256" key="5">
    <source>
        <dbReference type="SAM" id="MobiDB-lite"/>
    </source>
</evidence>
<keyword evidence="7" id="KW-1185">Reference proteome</keyword>